<feature type="transmembrane region" description="Helical" evidence="5">
    <location>
        <begin position="294"/>
        <end position="321"/>
    </location>
</feature>
<dbReference type="PANTHER" id="PTHR11785">
    <property type="entry name" value="AMINO ACID TRANSPORTER"/>
    <property type="match status" value="1"/>
</dbReference>
<reference evidence="6" key="1">
    <citation type="submission" date="2022-05" db="EMBL/GenBank/DDBJ databases">
        <title>Sphingomonas sp. strain MG17 Genome sequencing and assembly.</title>
        <authorList>
            <person name="Kim I."/>
        </authorList>
    </citation>
    <scope>NUCLEOTIDE SEQUENCE</scope>
    <source>
        <strain evidence="6">MG17</strain>
    </source>
</reference>
<feature type="transmembrane region" description="Helical" evidence="5">
    <location>
        <begin position="104"/>
        <end position="128"/>
    </location>
</feature>
<evidence type="ECO:0000256" key="4">
    <source>
        <dbReference type="ARBA" id="ARBA00023136"/>
    </source>
</evidence>
<protein>
    <submittedName>
        <fullName evidence="6">Amino acid permease</fullName>
    </submittedName>
</protein>
<dbReference type="Proteomes" id="UP001139451">
    <property type="component" value="Unassembled WGS sequence"/>
</dbReference>
<feature type="transmembrane region" description="Helical" evidence="5">
    <location>
        <begin position="341"/>
        <end position="359"/>
    </location>
</feature>
<feature type="transmembrane region" description="Helical" evidence="5">
    <location>
        <begin position="61"/>
        <end position="84"/>
    </location>
</feature>
<organism evidence="6 7">
    <name type="scientific">Sphingomonas tagetis</name>
    <dbReference type="NCBI Taxonomy" id="2949092"/>
    <lineage>
        <taxon>Bacteria</taxon>
        <taxon>Pseudomonadati</taxon>
        <taxon>Pseudomonadota</taxon>
        <taxon>Alphaproteobacteria</taxon>
        <taxon>Sphingomonadales</taxon>
        <taxon>Sphingomonadaceae</taxon>
        <taxon>Sphingomonas</taxon>
    </lineage>
</organism>
<accession>A0A9X2KN68</accession>
<keyword evidence="3 5" id="KW-1133">Transmembrane helix</keyword>
<dbReference type="RefSeq" id="WP_254295973.1">
    <property type="nucleotide sequence ID" value="NZ_JAMLDX010000019.1"/>
</dbReference>
<feature type="transmembrane region" description="Helical" evidence="5">
    <location>
        <begin position="426"/>
        <end position="444"/>
    </location>
</feature>
<gene>
    <name evidence="6" type="ORF">M9978_18805</name>
</gene>
<evidence type="ECO:0000256" key="1">
    <source>
        <dbReference type="ARBA" id="ARBA00004141"/>
    </source>
</evidence>
<feature type="transmembrane region" description="Helical" evidence="5">
    <location>
        <begin position="395"/>
        <end position="420"/>
    </location>
</feature>
<feature type="transmembrane region" description="Helical" evidence="5">
    <location>
        <begin position="365"/>
        <end position="383"/>
    </location>
</feature>
<dbReference type="Gene3D" id="1.20.1740.10">
    <property type="entry name" value="Amino acid/polyamine transporter I"/>
    <property type="match status" value="1"/>
</dbReference>
<keyword evidence="2 5" id="KW-0812">Transmembrane</keyword>
<keyword evidence="7" id="KW-1185">Reference proteome</keyword>
<dbReference type="PANTHER" id="PTHR11785:SF512">
    <property type="entry name" value="SOBREMESA, ISOFORM B"/>
    <property type="match status" value="1"/>
</dbReference>
<evidence type="ECO:0000256" key="5">
    <source>
        <dbReference type="SAM" id="Phobius"/>
    </source>
</evidence>
<keyword evidence="4 5" id="KW-0472">Membrane</keyword>
<evidence type="ECO:0000256" key="2">
    <source>
        <dbReference type="ARBA" id="ARBA00022692"/>
    </source>
</evidence>
<feature type="transmembrane region" description="Helical" evidence="5">
    <location>
        <begin position="200"/>
        <end position="224"/>
    </location>
</feature>
<feature type="transmembrane region" description="Helical" evidence="5">
    <location>
        <begin position="140"/>
        <end position="161"/>
    </location>
</feature>
<dbReference type="InterPro" id="IPR002293">
    <property type="entry name" value="AA/rel_permease1"/>
</dbReference>
<evidence type="ECO:0000313" key="7">
    <source>
        <dbReference type="Proteomes" id="UP001139451"/>
    </source>
</evidence>
<dbReference type="AlphaFoldDB" id="A0A9X2KN68"/>
<evidence type="ECO:0000256" key="3">
    <source>
        <dbReference type="ARBA" id="ARBA00022989"/>
    </source>
</evidence>
<comment type="subcellular location">
    <subcellularLocation>
        <location evidence="1">Membrane</location>
        <topology evidence="1">Multi-pass membrane protein</topology>
    </subcellularLocation>
</comment>
<feature type="transmembrane region" description="Helical" evidence="5">
    <location>
        <begin position="245"/>
        <end position="267"/>
    </location>
</feature>
<comment type="caution">
    <text evidence="6">The sequence shown here is derived from an EMBL/GenBank/DDBJ whole genome shotgun (WGS) entry which is preliminary data.</text>
</comment>
<evidence type="ECO:0000313" key="6">
    <source>
        <dbReference type="EMBL" id="MCP3732477.1"/>
    </source>
</evidence>
<dbReference type="InterPro" id="IPR050598">
    <property type="entry name" value="AminoAcid_Transporter"/>
</dbReference>
<dbReference type="GO" id="GO:0016020">
    <property type="term" value="C:membrane"/>
    <property type="evidence" value="ECO:0007669"/>
    <property type="project" value="UniProtKB-SubCell"/>
</dbReference>
<feature type="transmembrane region" description="Helical" evidence="5">
    <location>
        <begin position="173"/>
        <end position="194"/>
    </location>
</feature>
<dbReference type="GO" id="GO:0015179">
    <property type="term" value="F:L-amino acid transmembrane transporter activity"/>
    <property type="evidence" value="ECO:0007669"/>
    <property type="project" value="TreeGrafter"/>
</dbReference>
<name>A0A9X2KN68_9SPHN</name>
<sequence length="456" mass="47288">MFYLWRGKYIGGKQMHQGDGSHLLRVLGVAFGIAVVVGGTIGQGILRTPGLVAAGVPDPALIIGLWLLGGFVSYVDAMSTVELASSIRRTGGPFAFVDAAFGPILGLAVGIADWLAGIGVCGFVSVVFGEYLHRLGIATSIPLGVLAALLVLAIGAIHLCGTKIGGLSQEVGSAIKAALFTILVGALCFAPRGVSVPSDIPPAAVTAGGIIVAIRGVFGTYSGWNSAAYFCEEVYNPKRDIARATFMGILAVTAIYVLVNLALLSVLSPAEMAGSNLVAADAAARVFGPRADMIVTAISLISLVTLLNAAVMIYPRILFALARTREIPHLAHVADNGTPRLSMLVTVAAGALLATIGIYEMLLAFSVSLLAATGVCVNAAAVVMRRRFPTLPRPYAMPFFPLPAIFAMVVNAALLVAFFVEDALTAAQALALLVVLTLGVFLATQRGRIARVTSEF</sequence>
<proteinExistence type="predicted"/>
<feature type="transmembrane region" description="Helical" evidence="5">
    <location>
        <begin position="23"/>
        <end position="41"/>
    </location>
</feature>
<dbReference type="Pfam" id="PF13520">
    <property type="entry name" value="AA_permease_2"/>
    <property type="match status" value="1"/>
</dbReference>
<dbReference type="EMBL" id="JAMLDX010000019">
    <property type="protein sequence ID" value="MCP3732477.1"/>
    <property type="molecule type" value="Genomic_DNA"/>
</dbReference>
<dbReference type="PIRSF" id="PIRSF006060">
    <property type="entry name" value="AA_transporter"/>
    <property type="match status" value="1"/>
</dbReference>